<accession>A0A517PTN9</accession>
<protein>
    <submittedName>
        <fullName evidence="1">Uncharacterized protein</fullName>
    </submittedName>
</protein>
<dbReference type="EMBL" id="CP036266">
    <property type="protein sequence ID" value="QDT22732.1"/>
    <property type="molecule type" value="Genomic_DNA"/>
</dbReference>
<dbReference type="Proteomes" id="UP000320421">
    <property type="component" value="Chromosome"/>
</dbReference>
<reference evidence="1 2" key="1">
    <citation type="submission" date="2019-02" db="EMBL/GenBank/DDBJ databases">
        <title>Deep-cultivation of Planctomycetes and their phenomic and genomic characterization uncovers novel biology.</title>
        <authorList>
            <person name="Wiegand S."/>
            <person name="Jogler M."/>
            <person name="Boedeker C."/>
            <person name="Pinto D."/>
            <person name="Vollmers J."/>
            <person name="Rivas-Marin E."/>
            <person name="Kohn T."/>
            <person name="Peeters S.H."/>
            <person name="Heuer A."/>
            <person name="Rast P."/>
            <person name="Oberbeckmann S."/>
            <person name="Bunk B."/>
            <person name="Jeske O."/>
            <person name="Meyerdierks A."/>
            <person name="Storesund J.E."/>
            <person name="Kallscheuer N."/>
            <person name="Luecker S."/>
            <person name="Lage O.M."/>
            <person name="Pohl T."/>
            <person name="Merkel B.J."/>
            <person name="Hornburger P."/>
            <person name="Mueller R.-W."/>
            <person name="Bruemmer F."/>
            <person name="Labrenz M."/>
            <person name="Spormann A.M."/>
            <person name="Op den Camp H."/>
            <person name="Overmann J."/>
            <person name="Amann R."/>
            <person name="Jetten M.S.M."/>
            <person name="Mascher T."/>
            <person name="Medema M.H."/>
            <person name="Devos D.P."/>
            <person name="Kaster A.-K."/>
            <person name="Ovreas L."/>
            <person name="Rohde M."/>
            <person name="Galperin M.Y."/>
            <person name="Jogler C."/>
        </authorList>
    </citation>
    <scope>NUCLEOTIDE SEQUENCE [LARGE SCALE GENOMIC DNA]</scope>
    <source>
        <strain evidence="1 2">HG66A1</strain>
    </source>
</reference>
<dbReference type="RefSeq" id="WP_197996742.1">
    <property type="nucleotide sequence ID" value="NZ_CP036266.1"/>
</dbReference>
<evidence type="ECO:0000313" key="1">
    <source>
        <dbReference type="EMBL" id="QDT22732.1"/>
    </source>
</evidence>
<organism evidence="1 2">
    <name type="scientific">Gimesia chilikensis</name>
    <dbReference type="NCBI Taxonomy" id="2605989"/>
    <lineage>
        <taxon>Bacteria</taxon>
        <taxon>Pseudomonadati</taxon>
        <taxon>Planctomycetota</taxon>
        <taxon>Planctomycetia</taxon>
        <taxon>Planctomycetales</taxon>
        <taxon>Planctomycetaceae</taxon>
        <taxon>Gimesia</taxon>
    </lineage>
</organism>
<gene>
    <name evidence="1" type="ORF">HG66A1_45420</name>
</gene>
<proteinExistence type="predicted"/>
<name>A0A517PTN9_9PLAN</name>
<keyword evidence="2" id="KW-1185">Reference proteome</keyword>
<sequence length="58" mass="6380">MPFLDTYSSFLGFLGFCLACGAINEAKGLKQKLEAQDLRIAELEQLVGAQSEQESQLE</sequence>
<dbReference type="AlphaFoldDB" id="A0A517PTN9"/>
<evidence type="ECO:0000313" key="2">
    <source>
        <dbReference type="Proteomes" id="UP000320421"/>
    </source>
</evidence>